<keyword evidence="2" id="KW-1185">Reference proteome</keyword>
<gene>
    <name evidence="1" type="ORF">GCM10023210_31390</name>
</gene>
<name>A0ABP9MHV7_9FLAO</name>
<organism evidence="1 2">
    <name type="scientific">Chryseobacterium ginsengisoli</name>
    <dbReference type="NCBI Taxonomy" id="363853"/>
    <lineage>
        <taxon>Bacteria</taxon>
        <taxon>Pseudomonadati</taxon>
        <taxon>Bacteroidota</taxon>
        <taxon>Flavobacteriia</taxon>
        <taxon>Flavobacteriales</taxon>
        <taxon>Weeksellaceae</taxon>
        <taxon>Chryseobacterium group</taxon>
        <taxon>Chryseobacterium</taxon>
    </lineage>
</organism>
<comment type="caution">
    <text evidence="1">The sequence shown here is derived from an EMBL/GenBank/DDBJ whole genome shotgun (WGS) entry which is preliminary data.</text>
</comment>
<proteinExistence type="predicted"/>
<protein>
    <recommendedName>
        <fullName evidence="3">Nucleotidyltransferase</fullName>
    </recommendedName>
</protein>
<reference evidence="2" key="1">
    <citation type="journal article" date="2019" name="Int. J. Syst. Evol. Microbiol.">
        <title>The Global Catalogue of Microorganisms (GCM) 10K type strain sequencing project: providing services to taxonomists for standard genome sequencing and annotation.</title>
        <authorList>
            <consortium name="The Broad Institute Genomics Platform"/>
            <consortium name="The Broad Institute Genome Sequencing Center for Infectious Disease"/>
            <person name="Wu L."/>
            <person name="Ma J."/>
        </authorList>
    </citation>
    <scope>NUCLEOTIDE SEQUENCE [LARGE SCALE GENOMIC DNA]</scope>
    <source>
        <strain evidence="2">JCM 18019</strain>
    </source>
</reference>
<evidence type="ECO:0000313" key="2">
    <source>
        <dbReference type="Proteomes" id="UP001500353"/>
    </source>
</evidence>
<evidence type="ECO:0008006" key="3">
    <source>
        <dbReference type="Google" id="ProtNLM"/>
    </source>
</evidence>
<sequence>MKKTFEDIINEMIALKESNADLSGLTSTSKSSVWRQLLQVIAFMIFNFQEACNLHLKEIEEKIANQKIPNLYWYRGLAFKFQYGFELISETDQFKTTYEENGEIIEATPEKIEQSKIIKYCAVTRSKGVDNKIRISMKIAGENTDDILPDEKVLAFGDYIEKVQATGDTVVIVNFLPDILKVSFKVAIDPLVLSTTGMSKITGLFPVQDTIKKFLLNTPFNGELSVQSLREAIKATEGVRDLQELNVLSKWIDATVGGYGNYQPITISRIPKSGRFTIKDEMTGQEDWSGITYFNYQPEA</sequence>
<evidence type="ECO:0000313" key="1">
    <source>
        <dbReference type="EMBL" id="GAA5096958.1"/>
    </source>
</evidence>
<dbReference type="Proteomes" id="UP001500353">
    <property type="component" value="Unassembled WGS sequence"/>
</dbReference>
<accession>A0ABP9MHV7</accession>
<dbReference type="EMBL" id="BAABHX010000005">
    <property type="protein sequence ID" value="GAA5096958.1"/>
    <property type="molecule type" value="Genomic_DNA"/>
</dbReference>
<dbReference type="RefSeq" id="WP_345206117.1">
    <property type="nucleotide sequence ID" value="NZ_BAABHX010000005.1"/>
</dbReference>